<dbReference type="AlphaFoldDB" id="A0A364LKM4"/>
<accession>A0A364LKM4</accession>
<comment type="caution">
    <text evidence="1">The sequence shown here is derived from an EMBL/GenBank/DDBJ whole genome shotgun (WGS) entry which is preliminary data.</text>
</comment>
<sequence length="63" mass="6687">MKTNPDLEIIASKINNSFAQGANLDLNKLKQELGTAIHKIVPPAAESLSTASITNIGLEGQKK</sequence>
<dbReference type="Proteomes" id="UP000249458">
    <property type="component" value="Unassembled WGS sequence"/>
</dbReference>
<organism evidence="1 2">
    <name type="scientific">Legionella quinlivanii</name>
    <dbReference type="NCBI Taxonomy" id="45073"/>
    <lineage>
        <taxon>Bacteria</taxon>
        <taxon>Pseudomonadati</taxon>
        <taxon>Pseudomonadota</taxon>
        <taxon>Gammaproteobacteria</taxon>
        <taxon>Legionellales</taxon>
        <taxon>Legionellaceae</taxon>
        <taxon>Legionella</taxon>
    </lineage>
</organism>
<evidence type="ECO:0000313" key="2">
    <source>
        <dbReference type="Proteomes" id="UP000249458"/>
    </source>
</evidence>
<dbReference type="RefSeq" id="WP_112219246.1">
    <property type="nucleotide sequence ID" value="NZ_MVJN01000004.1"/>
</dbReference>
<protein>
    <submittedName>
        <fullName evidence="1">Uncharacterized protein</fullName>
    </submittedName>
</protein>
<evidence type="ECO:0000313" key="1">
    <source>
        <dbReference type="EMBL" id="RAP37129.1"/>
    </source>
</evidence>
<dbReference type="EMBL" id="MVJN01000004">
    <property type="protein sequence ID" value="RAP37129.1"/>
    <property type="molecule type" value="Genomic_DNA"/>
</dbReference>
<gene>
    <name evidence="1" type="ORF">B1207_06830</name>
</gene>
<name>A0A364LKM4_9GAMM</name>
<proteinExistence type="predicted"/>
<reference evidence="1 2" key="1">
    <citation type="submission" date="2017-02" db="EMBL/GenBank/DDBJ databases">
        <title>Legionella quilivanii strain from human: case report and whole genome sequencing analysis.</title>
        <authorList>
            <person name="Lalancette C."/>
            <person name="Leduc J.-M."/>
            <person name="Levesque S."/>
            <person name="Fournier E."/>
            <person name="Saoud J."/>
            <person name="Faucher S.P."/>
            <person name="Bernard K."/>
            <person name="Martineau C."/>
            <person name="Longtin J."/>
        </authorList>
    </citation>
    <scope>NUCLEOTIDE SEQUENCE [LARGE SCALE GENOMIC DNA]</scope>
    <source>
        <strain evidence="1 2">ID143958</strain>
    </source>
</reference>